<organism evidence="4 5">
    <name type="scientific">Allonocardiopsis opalescens</name>
    <dbReference type="NCBI Taxonomy" id="1144618"/>
    <lineage>
        <taxon>Bacteria</taxon>
        <taxon>Bacillati</taxon>
        <taxon>Actinomycetota</taxon>
        <taxon>Actinomycetes</taxon>
        <taxon>Streptosporangiales</taxon>
        <taxon>Allonocardiopsis</taxon>
    </lineage>
</organism>
<dbReference type="PANTHER" id="PTHR43353:SF3">
    <property type="entry name" value="ALDEHYDE DEHYDROGENASE-RELATED"/>
    <property type="match status" value="1"/>
</dbReference>
<dbReference type="Pfam" id="PF00171">
    <property type="entry name" value="Aldedh"/>
    <property type="match status" value="1"/>
</dbReference>
<protein>
    <submittedName>
        <fullName evidence="4">NADP-dependent aldehyde dehydrogenase</fullName>
    </submittedName>
</protein>
<feature type="region of interest" description="Disordered" evidence="2">
    <location>
        <begin position="480"/>
        <end position="504"/>
    </location>
</feature>
<dbReference type="OrthoDB" id="9770537at2"/>
<comment type="caution">
    <text evidence="4">The sequence shown here is derived from an EMBL/GenBank/DDBJ whole genome shotgun (WGS) entry which is preliminary data.</text>
</comment>
<feature type="domain" description="Aldehyde dehydrogenase" evidence="3">
    <location>
        <begin position="6"/>
        <end position="412"/>
    </location>
</feature>
<dbReference type="SUPFAM" id="SSF53720">
    <property type="entry name" value="ALDH-like"/>
    <property type="match status" value="1"/>
</dbReference>
<dbReference type="Gene3D" id="3.40.605.10">
    <property type="entry name" value="Aldehyde Dehydrogenase, Chain A, domain 1"/>
    <property type="match status" value="1"/>
</dbReference>
<dbReference type="InterPro" id="IPR015590">
    <property type="entry name" value="Aldehyde_DH_dom"/>
</dbReference>
<evidence type="ECO:0000256" key="1">
    <source>
        <dbReference type="ARBA" id="ARBA00023002"/>
    </source>
</evidence>
<dbReference type="GO" id="GO:0016620">
    <property type="term" value="F:oxidoreductase activity, acting on the aldehyde or oxo group of donors, NAD or NADP as acceptor"/>
    <property type="evidence" value="ECO:0007669"/>
    <property type="project" value="InterPro"/>
</dbReference>
<gene>
    <name evidence="4" type="ORF">CLV72_107314</name>
</gene>
<accession>A0A2T0PZ40</accession>
<dbReference type="PANTHER" id="PTHR43353">
    <property type="entry name" value="SUCCINATE-SEMIALDEHYDE DEHYDROGENASE, MITOCHONDRIAL"/>
    <property type="match status" value="1"/>
</dbReference>
<dbReference type="InterPro" id="IPR016163">
    <property type="entry name" value="Ald_DH_C"/>
</dbReference>
<evidence type="ECO:0000256" key="2">
    <source>
        <dbReference type="SAM" id="MobiDB-lite"/>
    </source>
</evidence>
<keyword evidence="1" id="KW-0560">Oxidoreductase</keyword>
<dbReference type="AlphaFoldDB" id="A0A2T0PZ40"/>
<reference evidence="4 5" key="1">
    <citation type="submission" date="2018-03" db="EMBL/GenBank/DDBJ databases">
        <title>Genomic Encyclopedia of Archaeal and Bacterial Type Strains, Phase II (KMG-II): from individual species to whole genera.</title>
        <authorList>
            <person name="Goeker M."/>
        </authorList>
    </citation>
    <scope>NUCLEOTIDE SEQUENCE [LARGE SCALE GENOMIC DNA]</scope>
    <source>
        <strain evidence="4 5">DSM 45601</strain>
    </source>
</reference>
<dbReference type="CDD" id="cd07129">
    <property type="entry name" value="ALDH_KGSADH"/>
    <property type="match status" value="1"/>
</dbReference>
<dbReference type="InterPro" id="IPR050740">
    <property type="entry name" value="Aldehyde_DH_Superfamily"/>
</dbReference>
<feature type="compositionally biased region" description="Basic and acidic residues" evidence="2">
    <location>
        <begin position="495"/>
        <end position="504"/>
    </location>
</feature>
<keyword evidence="5" id="KW-1185">Reference proteome</keyword>
<sequence length="504" mass="51371">MAPVISYDPRTGKAVEEVIEESTTAEADAACVAARDAAPALEAMGRSGRARLLRGLADALEADRAGIVALADRETALGETRLNGELTRTCYQLRMFAEVLDEGSYLEAAIDHAGDTPMGPRPDLRRMLVPLGPVAVFGASNFPLAFSVPGGDTASALAAGCPVVVKAHPSHPATSQRCFEVMRAAAEAAGAPVGTLGLVHGQAAGAALVEHPAVRAVGFTGSLTGGRALADIAASRPDPIPFYGELSSINPVVVTPSAAEERGADIGSGLAGSVLLGAGQFCTKPGLVFVPAGEAGRALTESVSAAVTEAAAGWALNSGIAGTFRAGVAGLSGHASVATAASGGQADGDGYAMSPTVLATSATELTPDLVDECFGPVTLLVAYASEAELLGALRRLPGSLTATLHTADGDEELTARLTAVLRPRAGRILFGGFPTGVAVSWAQHHGGPWPSTNSQHTSVGATAIRRFLRPVTWQNAPEHALPAELREQPPSPLPRRIDGRLVLP</sequence>
<dbReference type="Gene3D" id="3.40.309.10">
    <property type="entry name" value="Aldehyde Dehydrogenase, Chain A, domain 2"/>
    <property type="match status" value="1"/>
</dbReference>
<dbReference type="InterPro" id="IPR044151">
    <property type="entry name" value="ALDH_KGSADH"/>
</dbReference>
<dbReference type="RefSeq" id="WP_106250292.1">
    <property type="nucleotide sequence ID" value="NZ_PVZC01000007.1"/>
</dbReference>
<evidence type="ECO:0000313" key="5">
    <source>
        <dbReference type="Proteomes" id="UP000237846"/>
    </source>
</evidence>
<name>A0A2T0PZ40_9ACTN</name>
<dbReference type="EMBL" id="PVZC01000007">
    <property type="protein sequence ID" value="PRX96791.1"/>
    <property type="molecule type" value="Genomic_DNA"/>
</dbReference>
<evidence type="ECO:0000259" key="3">
    <source>
        <dbReference type="Pfam" id="PF00171"/>
    </source>
</evidence>
<dbReference type="Proteomes" id="UP000237846">
    <property type="component" value="Unassembled WGS sequence"/>
</dbReference>
<evidence type="ECO:0000313" key="4">
    <source>
        <dbReference type="EMBL" id="PRX96791.1"/>
    </source>
</evidence>
<proteinExistence type="predicted"/>
<dbReference type="InterPro" id="IPR016161">
    <property type="entry name" value="Ald_DH/histidinol_DH"/>
</dbReference>
<dbReference type="InterPro" id="IPR016162">
    <property type="entry name" value="Ald_DH_N"/>
</dbReference>